<dbReference type="SUPFAM" id="SSF51735">
    <property type="entry name" value="NAD(P)-binding Rossmann-fold domains"/>
    <property type="match status" value="1"/>
</dbReference>
<evidence type="ECO:0000256" key="3">
    <source>
        <dbReference type="ARBA" id="ARBA00023002"/>
    </source>
</evidence>
<protein>
    <recommendedName>
        <fullName evidence="2">precorrin-2 dehydrogenase</fullName>
        <ecNumber evidence="2">1.3.1.76</ecNumber>
    </recommendedName>
</protein>
<organism evidence="6 7">
    <name type="scientific">Clostridium gelidum</name>
    <dbReference type="NCBI Taxonomy" id="704125"/>
    <lineage>
        <taxon>Bacteria</taxon>
        <taxon>Bacillati</taxon>
        <taxon>Bacillota</taxon>
        <taxon>Clostridia</taxon>
        <taxon>Eubacteriales</taxon>
        <taxon>Clostridiaceae</taxon>
        <taxon>Clostridium</taxon>
    </lineage>
</organism>
<dbReference type="EC" id="1.3.1.76" evidence="2"/>
<dbReference type="Pfam" id="PF13241">
    <property type="entry name" value="NAD_binding_7"/>
    <property type="match status" value="1"/>
</dbReference>
<dbReference type="RefSeq" id="WP_224034007.1">
    <property type="nucleotide sequence ID" value="NZ_AP024849.1"/>
</dbReference>
<dbReference type="InterPro" id="IPR028161">
    <property type="entry name" value="Met8-like"/>
</dbReference>
<dbReference type="InterPro" id="IPR036291">
    <property type="entry name" value="NAD(P)-bd_dom_sf"/>
</dbReference>
<evidence type="ECO:0000256" key="4">
    <source>
        <dbReference type="ARBA" id="ARBA00023027"/>
    </source>
</evidence>
<dbReference type="EMBL" id="AP024849">
    <property type="protein sequence ID" value="BCZ47682.1"/>
    <property type="molecule type" value="Genomic_DNA"/>
</dbReference>
<evidence type="ECO:0000256" key="5">
    <source>
        <dbReference type="ARBA" id="ARBA00023244"/>
    </source>
</evidence>
<dbReference type="Gene3D" id="3.40.50.720">
    <property type="entry name" value="NAD(P)-binding Rossmann-like Domain"/>
    <property type="match status" value="1"/>
</dbReference>
<gene>
    <name evidence="6" type="ORF">psyc5s11_37490</name>
</gene>
<keyword evidence="5" id="KW-0627">Porphyrin biosynthesis</keyword>
<evidence type="ECO:0000256" key="1">
    <source>
        <dbReference type="ARBA" id="ARBA00005010"/>
    </source>
</evidence>
<sequence length="225" mass="25909">MYENNRKDIYNEEIDYSYISLISNKLRVGIIGGGKAGAIKTKHFVNNKCNVYVLSQTFSEEIIEISKASMGRLKLINEEFSYGFLKDKHLIIIALNDKSLKDKIKKYCDENCKIYIDSSNFTDGMGVVPIQRNTENITFALNTKYGNPKGAVLVSNKVEELLESYDDFIEFIGKIRNRAKEFPQYKNEISRFIGTDDFKIIFDEGKCESVLKINFPKEIVDYLLK</sequence>
<evidence type="ECO:0000313" key="6">
    <source>
        <dbReference type="EMBL" id="BCZ47682.1"/>
    </source>
</evidence>
<dbReference type="PANTHER" id="PTHR35330">
    <property type="entry name" value="SIROHEME BIOSYNTHESIS PROTEIN MET8"/>
    <property type="match status" value="1"/>
</dbReference>
<dbReference type="Proteomes" id="UP000824633">
    <property type="component" value="Chromosome"/>
</dbReference>
<keyword evidence="4" id="KW-0520">NAD</keyword>
<comment type="pathway">
    <text evidence="1">Porphyrin-containing compound metabolism; siroheme biosynthesis; sirohydrochlorin from precorrin-2: step 1/1.</text>
</comment>
<keyword evidence="3" id="KW-0560">Oxidoreductase</keyword>
<evidence type="ECO:0000313" key="7">
    <source>
        <dbReference type="Proteomes" id="UP000824633"/>
    </source>
</evidence>
<keyword evidence="7" id="KW-1185">Reference proteome</keyword>
<dbReference type="NCBIfam" id="NF004045">
    <property type="entry name" value="PRK05562.1"/>
    <property type="match status" value="1"/>
</dbReference>
<evidence type="ECO:0000256" key="2">
    <source>
        <dbReference type="ARBA" id="ARBA00012400"/>
    </source>
</evidence>
<name>A0ABN6J0C7_9CLOT</name>
<accession>A0ABN6J0C7</accession>
<proteinExistence type="predicted"/>
<reference evidence="7" key="1">
    <citation type="submission" date="2021-07" db="EMBL/GenBank/DDBJ databases">
        <title>Complete genome sequencing of a Clostridium isolate.</title>
        <authorList>
            <person name="Ueki A."/>
            <person name="Tonouchi A."/>
        </authorList>
    </citation>
    <scope>NUCLEOTIDE SEQUENCE [LARGE SCALE GENOMIC DNA]</scope>
    <source>
        <strain evidence="7">C5S11</strain>
    </source>
</reference>
<dbReference type="PANTHER" id="PTHR35330:SF1">
    <property type="entry name" value="SIROHEME BIOSYNTHESIS PROTEIN MET8"/>
    <property type="match status" value="1"/>
</dbReference>